<evidence type="ECO:0008006" key="5">
    <source>
        <dbReference type="Google" id="ProtNLM"/>
    </source>
</evidence>
<keyword evidence="4" id="KW-1185">Reference proteome</keyword>
<name>A0A4Q1CHJ6_9BACT</name>
<dbReference type="EMBL" id="SDHW01000003">
    <property type="protein sequence ID" value="RXK59803.1"/>
    <property type="molecule type" value="Genomic_DNA"/>
</dbReference>
<organism evidence="3 4">
    <name type="scientific">Lacibacter luteus</name>
    <dbReference type="NCBI Taxonomy" id="2508719"/>
    <lineage>
        <taxon>Bacteria</taxon>
        <taxon>Pseudomonadati</taxon>
        <taxon>Bacteroidota</taxon>
        <taxon>Chitinophagia</taxon>
        <taxon>Chitinophagales</taxon>
        <taxon>Chitinophagaceae</taxon>
        <taxon>Lacibacter</taxon>
    </lineage>
</organism>
<comment type="caution">
    <text evidence="3">The sequence shown here is derived from an EMBL/GenBank/DDBJ whole genome shotgun (WGS) entry which is preliminary data.</text>
</comment>
<sequence>MYKYFSVVIAALLFLTSCSMHEEIDLAKEGNGFYKIDVDMSQMMAMVKSMSGEKIPDSVSNKVMDTVYSLKGMIDSSGGDFTAEEKKYFYNGTMHAKMNMPENKMSVVLQFPVKNAADLKKFFAVYDKVDSLNKQKRQQEKEAEATAENNAQLDPSKGMMNGNLPFKRTPYIITDTSIERIAVTKEAMQEQMGEEMKGAEMFMSQMNMMVTIKLPRPAKRLEGKNAKLSEDKRTVFLSASMAEMMDNADANTFKVIF</sequence>
<accession>A0A4Q1CHJ6</accession>
<dbReference type="OrthoDB" id="978531at2"/>
<dbReference type="Proteomes" id="UP000290204">
    <property type="component" value="Unassembled WGS sequence"/>
</dbReference>
<feature type="region of interest" description="Disordered" evidence="1">
    <location>
        <begin position="135"/>
        <end position="160"/>
    </location>
</feature>
<dbReference type="AlphaFoldDB" id="A0A4Q1CHJ6"/>
<protein>
    <recommendedName>
        <fullName evidence="5">DUF4349 domain-containing protein</fullName>
    </recommendedName>
</protein>
<evidence type="ECO:0000313" key="3">
    <source>
        <dbReference type="EMBL" id="RXK59803.1"/>
    </source>
</evidence>
<dbReference type="PROSITE" id="PS51257">
    <property type="entry name" value="PROKAR_LIPOPROTEIN"/>
    <property type="match status" value="1"/>
</dbReference>
<proteinExistence type="predicted"/>
<evidence type="ECO:0000313" key="4">
    <source>
        <dbReference type="Proteomes" id="UP000290204"/>
    </source>
</evidence>
<evidence type="ECO:0000256" key="2">
    <source>
        <dbReference type="SAM" id="SignalP"/>
    </source>
</evidence>
<gene>
    <name evidence="3" type="ORF">ESA94_12150</name>
</gene>
<evidence type="ECO:0000256" key="1">
    <source>
        <dbReference type="SAM" id="MobiDB-lite"/>
    </source>
</evidence>
<feature type="compositionally biased region" description="Basic and acidic residues" evidence="1">
    <location>
        <begin position="135"/>
        <end position="144"/>
    </location>
</feature>
<keyword evidence="2" id="KW-0732">Signal</keyword>
<dbReference type="RefSeq" id="WP_129131177.1">
    <property type="nucleotide sequence ID" value="NZ_SDHW01000003.1"/>
</dbReference>
<reference evidence="3 4" key="1">
    <citation type="submission" date="2019-01" db="EMBL/GenBank/DDBJ databases">
        <title>Lacibacter sp. strain TTM-7.</title>
        <authorList>
            <person name="Chen W.-M."/>
        </authorList>
    </citation>
    <scope>NUCLEOTIDE SEQUENCE [LARGE SCALE GENOMIC DNA]</scope>
    <source>
        <strain evidence="3 4">TTM-7</strain>
    </source>
</reference>
<feature type="signal peptide" evidence="2">
    <location>
        <begin position="1"/>
        <end position="22"/>
    </location>
</feature>
<feature type="chain" id="PRO_5020509964" description="DUF4349 domain-containing protein" evidence="2">
    <location>
        <begin position="23"/>
        <end position="257"/>
    </location>
</feature>